<comment type="cofactor">
    <cofactor evidence="2">
        <name>Zn(2+)</name>
        <dbReference type="ChEBI" id="CHEBI:29105"/>
    </cofactor>
</comment>
<evidence type="ECO:0000256" key="1">
    <source>
        <dbReference type="ARBA" id="ARBA00001946"/>
    </source>
</evidence>
<dbReference type="SUPFAM" id="SSF55811">
    <property type="entry name" value="Nudix"/>
    <property type="match status" value="1"/>
</dbReference>
<dbReference type="EMBL" id="PRDS01000001">
    <property type="protein sequence ID" value="PPB82187.1"/>
    <property type="molecule type" value="Genomic_DNA"/>
</dbReference>
<keyword evidence="5" id="KW-0479">Metal-binding</keyword>
<keyword evidence="12" id="KW-1185">Reference proteome</keyword>
<dbReference type="GO" id="GO:0046872">
    <property type="term" value="F:metal ion binding"/>
    <property type="evidence" value="ECO:0007669"/>
    <property type="project" value="UniProtKB-KW"/>
</dbReference>
<dbReference type="Proteomes" id="UP000239736">
    <property type="component" value="Unassembled WGS sequence"/>
</dbReference>
<evidence type="ECO:0000256" key="8">
    <source>
        <dbReference type="ARBA" id="ARBA00023027"/>
    </source>
</evidence>
<keyword evidence="8" id="KW-0520">NAD</keyword>
<evidence type="ECO:0000256" key="9">
    <source>
        <dbReference type="ARBA" id="ARBA00023679"/>
    </source>
</evidence>
<dbReference type="EC" id="3.6.1.22" evidence="4"/>
<comment type="caution">
    <text evidence="11">The sequence shown here is derived from an EMBL/GenBank/DDBJ whole genome shotgun (WGS) entry which is preliminary data.</text>
</comment>
<evidence type="ECO:0000256" key="5">
    <source>
        <dbReference type="ARBA" id="ARBA00022723"/>
    </source>
</evidence>
<evidence type="ECO:0000256" key="6">
    <source>
        <dbReference type="ARBA" id="ARBA00022801"/>
    </source>
</evidence>
<dbReference type="GO" id="GO:0005829">
    <property type="term" value="C:cytosol"/>
    <property type="evidence" value="ECO:0007669"/>
    <property type="project" value="TreeGrafter"/>
</dbReference>
<dbReference type="NCBIfam" id="NF001299">
    <property type="entry name" value="PRK00241.1"/>
    <property type="match status" value="1"/>
</dbReference>
<dbReference type="CDD" id="cd03429">
    <property type="entry name" value="NUDIX_NADH_pyrophosphatase_Nudt13"/>
    <property type="match status" value="1"/>
</dbReference>
<gene>
    <name evidence="11" type="ORF">LV82_00111</name>
</gene>
<evidence type="ECO:0000313" key="12">
    <source>
        <dbReference type="Proteomes" id="UP000239736"/>
    </source>
</evidence>
<reference evidence="11 12" key="1">
    <citation type="submission" date="2018-01" db="EMBL/GenBank/DDBJ databases">
        <title>Genomic Encyclopedia of Archaeal and Bacterial Type Strains, Phase II (KMG-II): from individual species to whole genera.</title>
        <authorList>
            <person name="Goeker M."/>
        </authorList>
    </citation>
    <scope>NUCLEOTIDE SEQUENCE [LARGE SCALE GENOMIC DNA]</scope>
    <source>
        <strain evidence="11 12">DSM 12048</strain>
    </source>
</reference>
<dbReference type="GO" id="GO:0035529">
    <property type="term" value="F:NADH pyrophosphatase activity"/>
    <property type="evidence" value="ECO:0007669"/>
    <property type="project" value="TreeGrafter"/>
</dbReference>
<dbReference type="PROSITE" id="PS00893">
    <property type="entry name" value="NUDIX_BOX"/>
    <property type="match status" value="1"/>
</dbReference>
<dbReference type="InterPro" id="IPR050241">
    <property type="entry name" value="NAD-cap_RNA_hydrolase_NudC"/>
</dbReference>
<dbReference type="InterPro" id="IPR015375">
    <property type="entry name" value="NADH_PPase-like_N"/>
</dbReference>
<evidence type="ECO:0000313" key="11">
    <source>
        <dbReference type="EMBL" id="PPB82187.1"/>
    </source>
</evidence>
<dbReference type="InterPro" id="IPR049734">
    <property type="entry name" value="NudC-like_C"/>
</dbReference>
<dbReference type="GO" id="GO:0019677">
    <property type="term" value="P:NAD+ catabolic process"/>
    <property type="evidence" value="ECO:0007669"/>
    <property type="project" value="TreeGrafter"/>
</dbReference>
<dbReference type="AlphaFoldDB" id="A0A2S5JKV6"/>
<protein>
    <recommendedName>
        <fullName evidence="4">NAD(+) diphosphatase</fullName>
        <ecNumber evidence="4">3.6.1.22</ecNumber>
    </recommendedName>
</protein>
<organism evidence="11 12">
    <name type="scientific">Albidovulum inexpectatum</name>
    <dbReference type="NCBI Taxonomy" id="196587"/>
    <lineage>
        <taxon>Bacteria</taxon>
        <taxon>Pseudomonadati</taxon>
        <taxon>Pseudomonadota</taxon>
        <taxon>Alphaproteobacteria</taxon>
        <taxon>Rhodobacterales</taxon>
        <taxon>Paracoccaceae</taxon>
        <taxon>Albidovulum</taxon>
    </lineage>
</organism>
<dbReference type="Pfam" id="PF00293">
    <property type="entry name" value="NUDIX"/>
    <property type="match status" value="1"/>
</dbReference>
<keyword evidence="7" id="KW-0460">Magnesium</keyword>
<dbReference type="PANTHER" id="PTHR42904">
    <property type="entry name" value="NUDIX HYDROLASE, NUDC SUBFAMILY"/>
    <property type="match status" value="1"/>
</dbReference>
<proteinExistence type="inferred from homology"/>
<dbReference type="InterPro" id="IPR020084">
    <property type="entry name" value="NUDIX_hydrolase_CS"/>
</dbReference>
<dbReference type="OrthoDB" id="9791656at2"/>
<feature type="domain" description="Nudix hydrolase" evidence="10">
    <location>
        <begin position="180"/>
        <end position="304"/>
    </location>
</feature>
<name>A0A2S5JKV6_9RHOB</name>
<dbReference type="GO" id="GO:0006742">
    <property type="term" value="P:NADP+ catabolic process"/>
    <property type="evidence" value="ECO:0007669"/>
    <property type="project" value="TreeGrafter"/>
</dbReference>
<dbReference type="Gene3D" id="3.90.79.20">
    <property type="match status" value="1"/>
</dbReference>
<evidence type="ECO:0000256" key="2">
    <source>
        <dbReference type="ARBA" id="ARBA00001947"/>
    </source>
</evidence>
<accession>A0A2S5JKV6</accession>
<comment type="cofactor">
    <cofactor evidence="1">
        <name>Mg(2+)</name>
        <dbReference type="ChEBI" id="CHEBI:18420"/>
    </cofactor>
</comment>
<sequence>MHEISTFAFAGGALDRVAALRDDAAAFERCLRGPHARILPLWRGKPLMVADALGWVKPGHAVLAQTVEPPILLGRAGGDICFAADVSAWCPDDQDLPQSGTFFDPTEQRHPALPPDHRFVELRAVMTRLTPTEAEIAATAKAITGWHRSHRFCSSCGQRSEMIQAGWQRLCPACGARHFPRTDPVVIMLVTAGNRALIGRSPGWPDGMYSCLAGFVEPGETIEAAVRREVAEEAGIGVGRVRILASQPWPWPSSLMIGCHAQAQDDAISLNDNELEDARWITREEAMLALAGRHPDIRPPRAGAIAAHLLALWVAARVA</sequence>
<comment type="similarity">
    <text evidence="3">Belongs to the Nudix hydrolase family. NudC subfamily.</text>
</comment>
<dbReference type="Pfam" id="PF09297">
    <property type="entry name" value="Zn_ribbon_NUD"/>
    <property type="match status" value="1"/>
</dbReference>
<dbReference type="PANTHER" id="PTHR42904:SF6">
    <property type="entry name" value="NAD-CAPPED RNA HYDROLASE NUDT12"/>
    <property type="match status" value="1"/>
</dbReference>
<evidence type="ECO:0000256" key="3">
    <source>
        <dbReference type="ARBA" id="ARBA00009595"/>
    </source>
</evidence>
<dbReference type="InterPro" id="IPR000086">
    <property type="entry name" value="NUDIX_hydrolase_dom"/>
</dbReference>
<evidence type="ECO:0000256" key="4">
    <source>
        <dbReference type="ARBA" id="ARBA00012381"/>
    </source>
</evidence>
<comment type="catalytic activity">
    <reaction evidence="9">
        <text>a 5'-end NAD(+)-phospho-ribonucleoside in mRNA + H2O = a 5'-end phospho-adenosine-phospho-ribonucleoside in mRNA + beta-nicotinamide D-ribonucleotide + 2 H(+)</text>
        <dbReference type="Rhea" id="RHEA:60876"/>
        <dbReference type="Rhea" id="RHEA-COMP:15698"/>
        <dbReference type="Rhea" id="RHEA-COMP:15719"/>
        <dbReference type="ChEBI" id="CHEBI:14649"/>
        <dbReference type="ChEBI" id="CHEBI:15377"/>
        <dbReference type="ChEBI" id="CHEBI:15378"/>
        <dbReference type="ChEBI" id="CHEBI:144029"/>
        <dbReference type="ChEBI" id="CHEBI:144051"/>
    </reaction>
    <physiologicalReaction direction="left-to-right" evidence="9">
        <dbReference type="Rhea" id="RHEA:60877"/>
    </physiologicalReaction>
</comment>
<dbReference type="InterPro" id="IPR015797">
    <property type="entry name" value="NUDIX_hydrolase-like_dom_sf"/>
</dbReference>
<dbReference type="RefSeq" id="WP_104068772.1">
    <property type="nucleotide sequence ID" value="NZ_PRDS01000001.1"/>
</dbReference>
<dbReference type="PROSITE" id="PS51462">
    <property type="entry name" value="NUDIX"/>
    <property type="match status" value="1"/>
</dbReference>
<dbReference type="InterPro" id="IPR015376">
    <property type="entry name" value="Znr_NADH_PPase"/>
</dbReference>
<evidence type="ECO:0000259" key="10">
    <source>
        <dbReference type="PROSITE" id="PS51462"/>
    </source>
</evidence>
<dbReference type="Pfam" id="PF09296">
    <property type="entry name" value="NUDIX-like"/>
    <property type="match status" value="1"/>
</dbReference>
<keyword evidence="6" id="KW-0378">Hydrolase</keyword>
<dbReference type="Gene3D" id="3.90.79.10">
    <property type="entry name" value="Nucleoside Triphosphate Pyrophosphohydrolase"/>
    <property type="match status" value="1"/>
</dbReference>
<evidence type="ECO:0000256" key="7">
    <source>
        <dbReference type="ARBA" id="ARBA00022842"/>
    </source>
</evidence>